<feature type="region of interest" description="Disordered" evidence="1">
    <location>
        <begin position="198"/>
        <end position="246"/>
    </location>
</feature>
<feature type="compositionally biased region" description="Low complexity" evidence="1">
    <location>
        <begin position="266"/>
        <end position="283"/>
    </location>
</feature>
<name>A0ABY7F7B1_MYAAR</name>
<feature type="compositionally biased region" description="Polar residues" evidence="1">
    <location>
        <begin position="220"/>
        <end position="234"/>
    </location>
</feature>
<accession>A0ABY7F7B1</accession>
<gene>
    <name evidence="2" type="ORF">MAR_031643</name>
</gene>
<keyword evidence="3" id="KW-1185">Reference proteome</keyword>
<dbReference type="EMBL" id="CP111021">
    <property type="protein sequence ID" value="WAR17049.1"/>
    <property type="molecule type" value="Genomic_DNA"/>
</dbReference>
<protein>
    <submittedName>
        <fullName evidence="2">Uncharacterized protein</fullName>
    </submittedName>
</protein>
<evidence type="ECO:0000313" key="3">
    <source>
        <dbReference type="Proteomes" id="UP001164746"/>
    </source>
</evidence>
<organism evidence="2 3">
    <name type="scientific">Mya arenaria</name>
    <name type="common">Soft-shell clam</name>
    <dbReference type="NCBI Taxonomy" id="6604"/>
    <lineage>
        <taxon>Eukaryota</taxon>
        <taxon>Metazoa</taxon>
        <taxon>Spiralia</taxon>
        <taxon>Lophotrochozoa</taxon>
        <taxon>Mollusca</taxon>
        <taxon>Bivalvia</taxon>
        <taxon>Autobranchia</taxon>
        <taxon>Heteroconchia</taxon>
        <taxon>Euheterodonta</taxon>
        <taxon>Imparidentia</taxon>
        <taxon>Neoheterodontei</taxon>
        <taxon>Myida</taxon>
        <taxon>Myoidea</taxon>
        <taxon>Myidae</taxon>
        <taxon>Mya</taxon>
    </lineage>
</organism>
<evidence type="ECO:0000256" key="1">
    <source>
        <dbReference type="SAM" id="MobiDB-lite"/>
    </source>
</evidence>
<feature type="compositionally biased region" description="Polar residues" evidence="1">
    <location>
        <begin position="318"/>
        <end position="327"/>
    </location>
</feature>
<dbReference type="Proteomes" id="UP001164746">
    <property type="component" value="Chromosome 10"/>
</dbReference>
<proteinExistence type="predicted"/>
<feature type="region of interest" description="Disordered" evidence="1">
    <location>
        <begin position="573"/>
        <end position="594"/>
    </location>
</feature>
<feature type="compositionally biased region" description="Basic residues" evidence="1">
    <location>
        <begin position="578"/>
        <end position="589"/>
    </location>
</feature>
<reference evidence="2" key="1">
    <citation type="submission" date="2022-11" db="EMBL/GenBank/DDBJ databases">
        <title>Centuries of genome instability and evolution in soft-shell clam transmissible cancer (bioRxiv).</title>
        <authorList>
            <person name="Hart S.F.M."/>
            <person name="Yonemitsu M.A."/>
            <person name="Giersch R.M."/>
            <person name="Beal B.F."/>
            <person name="Arriagada G."/>
            <person name="Davis B.W."/>
            <person name="Ostrander E.A."/>
            <person name="Goff S.P."/>
            <person name="Metzger M.J."/>
        </authorList>
    </citation>
    <scope>NUCLEOTIDE SEQUENCE</scope>
    <source>
        <strain evidence="2">MELC-2E11</strain>
        <tissue evidence="2">Siphon/mantle</tissue>
    </source>
</reference>
<feature type="region of interest" description="Disordered" evidence="1">
    <location>
        <begin position="261"/>
        <end position="286"/>
    </location>
</feature>
<evidence type="ECO:0000313" key="2">
    <source>
        <dbReference type="EMBL" id="WAR17049.1"/>
    </source>
</evidence>
<feature type="region of interest" description="Disordered" evidence="1">
    <location>
        <begin position="308"/>
        <end position="327"/>
    </location>
</feature>
<sequence>MYCHICGKERRGDAQFCASCGTKLDDIAAGDSGSVKERRPSTCSEQEPTLSLKERLEVFRMKQRPLQSNTKRGRKESTHTTGIVKKGKFELSVLFLDGGHHILKRLFPSPTGPTGTLTISVSENSNSSDWLKAISSKFINTSFTLCTPSGCGFQAIEQPVGLEFVRDLKKAKHYKLLRIYVQADTKDRNELIKAFRNETERQTTHTISLQQHSPPSSPSTNTECDSNTIQQPQTLKRKPTAQDTHHTLQCIRQPTHTISLELDNTSSSSSPTTDFTDYNTNTTQAPTLKKKTTAQDIHNTLQHFRQRSHTVSLEIDHTSSSPSTDFTDYNINTSQAPTLKKKTTAKDRHNTLQHFGQPTHTISLELDNTSSLPTTEYNINTTQAPTLKKKTTAQDRHNTLQHFGQPTHTISLELDNTSSSPTTEYNTNTTQAPALKNKTTAPDRHNTLQHFGQPTHTISLELDNTSSSPTTDFTDFITNTIQAPTLEKKTTAQDRHNTLQHFGQRSHTISLELDNTSSLPTTEYNINTTQAPTLKKKTTAQDRHKHCNTLDNALTPFHSNLTTHHHPQQISQITTSTPHKHQHSKRKLQHKTDTTHCNTLDNPLTPFHSNLTTHHHHPQQNTTLTPHKHQHSKIKLPHLTDTTHCNTLDNQLTPFHLNLTIYHHHPQQISLKLIPHKHQHSQHKTDNRHFQTTIFQHQAVHPLVSLIRSKQKGICKTSLRIRLLMRQKLQSKLEERHKLAEKRFRHRKVPTSRGRIITIVHEAHGGKSASFVSSEDDNIQQNLAKIGLKTAVHRDLWPPESGKFVLDLDNWSDPEM</sequence>